<dbReference type="Proteomes" id="UP000245793">
    <property type="component" value="Unassembled WGS sequence"/>
</dbReference>
<dbReference type="Gene3D" id="1.10.1760.20">
    <property type="match status" value="1"/>
</dbReference>
<feature type="transmembrane region" description="Helical" evidence="1">
    <location>
        <begin position="6"/>
        <end position="28"/>
    </location>
</feature>
<keyword evidence="1" id="KW-0472">Membrane</keyword>
<keyword evidence="3" id="KW-1185">Reference proteome</keyword>
<organism evidence="2 3">
    <name type="scientific">Ezakiella coagulans</name>
    <dbReference type="NCBI Taxonomy" id="46507"/>
    <lineage>
        <taxon>Bacteria</taxon>
        <taxon>Bacillati</taxon>
        <taxon>Bacillota</taxon>
        <taxon>Tissierellia</taxon>
        <taxon>Ezakiella</taxon>
    </lineage>
</organism>
<reference evidence="2 3" key="1">
    <citation type="submission" date="2018-04" db="EMBL/GenBank/DDBJ databases">
        <title>Genomic Encyclopedia of Type Strains, Phase IV (KMG-IV): sequencing the most valuable type-strain genomes for metagenomic binning, comparative biology and taxonomic classification.</title>
        <authorList>
            <person name="Goeker M."/>
        </authorList>
    </citation>
    <scope>NUCLEOTIDE SEQUENCE [LARGE SCALE GENOMIC DNA]</scope>
    <source>
        <strain evidence="2 3">DSM 20705</strain>
    </source>
</reference>
<sequence>MGKTKKLVVSAILLAWILVLGMTQLGLIPVGPVRATTLHIPALIAAILFDKYMGMFLGLSFGLYSWYQNFRAPTILSFVFQNPVVSVLPRIIFPIIAYYLYQFLKKKTHRQIQIFGSVLFTALSAELVYSLYKAYISENKTGFIVGAILIVFVIAVWIYSLRNKTIMAPGFMAASIATICHTIMVMGLIYIIYLPKYMETMNMSRTLATNAIMTTVVVNGVPEAVIGGLVVAALLKRKESYDFNR</sequence>
<evidence type="ECO:0000313" key="2">
    <source>
        <dbReference type="EMBL" id="PVY95363.1"/>
    </source>
</evidence>
<feature type="transmembrane region" description="Helical" evidence="1">
    <location>
        <begin position="79"/>
        <end position="100"/>
    </location>
</feature>
<dbReference type="GO" id="GO:0022857">
    <property type="term" value="F:transmembrane transporter activity"/>
    <property type="evidence" value="ECO:0007669"/>
    <property type="project" value="InterPro"/>
</dbReference>
<feature type="transmembrane region" description="Helical" evidence="1">
    <location>
        <begin position="212"/>
        <end position="235"/>
    </location>
</feature>
<feature type="transmembrane region" description="Helical" evidence="1">
    <location>
        <begin position="141"/>
        <end position="159"/>
    </location>
</feature>
<feature type="transmembrane region" description="Helical" evidence="1">
    <location>
        <begin position="112"/>
        <end position="135"/>
    </location>
</feature>
<evidence type="ECO:0000256" key="1">
    <source>
        <dbReference type="SAM" id="Phobius"/>
    </source>
</evidence>
<keyword evidence="1" id="KW-1133">Transmembrane helix</keyword>
<feature type="transmembrane region" description="Helical" evidence="1">
    <location>
        <begin position="40"/>
        <end position="67"/>
    </location>
</feature>
<comment type="caution">
    <text evidence="2">The sequence shown here is derived from an EMBL/GenBank/DDBJ whole genome shotgun (WGS) entry which is preliminary data.</text>
</comment>
<protein>
    <submittedName>
        <fullName evidence="2">Putative membrane protein</fullName>
    </submittedName>
</protein>
<dbReference type="AlphaFoldDB" id="A0A2U1E5Z1"/>
<gene>
    <name evidence="2" type="ORF">C7381_102254</name>
</gene>
<dbReference type="InterPro" id="IPR024529">
    <property type="entry name" value="ECF_trnsprt_substrate-spec"/>
</dbReference>
<name>A0A2U1E5Z1_9FIRM</name>
<proteinExistence type="predicted"/>
<dbReference type="Pfam" id="PF12822">
    <property type="entry name" value="ECF_trnsprt"/>
    <property type="match status" value="1"/>
</dbReference>
<accession>A0A2U1E5Z1</accession>
<feature type="transmembrane region" description="Helical" evidence="1">
    <location>
        <begin position="171"/>
        <end position="192"/>
    </location>
</feature>
<dbReference type="EMBL" id="QEKV01000002">
    <property type="protein sequence ID" value="PVY95363.1"/>
    <property type="molecule type" value="Genomic_DNA"/>
</dbReference>
<evidence type="ECO:0000313" key="3">
    <source>
        <dbReference type="Proteomes" id="UP000245793"/>
    </source>
</evidence>
<keyword evidence="1" id="KW-0812">Transmembrane</keyword>
<dbReference type="RefSeq" id="WP_116479796.1">
    <property type="nucleotide sequence ID" value="NZ_CAUPJO010000004.1"/>
</dbReference>